<organism evidence="1 2">
    <name type="scientific">Caerostris darwini</name>
    <dbReference type="NCBI Taxonomy" id="1538125"/>
    <lineage>
        <taxon>Eukaryota</taxon>
        <taxon>Metazoa</taxon>
        <taxon>Ecdysozoa</taxon>
        <taxon>Arthropoda</taxon>
        <taxon>Chelicerata</taxon>
        <taxon>Arachnida</taxon>
        <taxon>Araneae</taxon>
        <taxon>Araneomorphae</taxon>
        <taxon>Entelegynae</taxon>
        <taxon>Araneoidea</taxon>
        <taxon>Araneidae</taxon>
        <taxon>Caerostris</taxon>
    </lineage>
</organism>
<gene>
    <name evidence="1" type="ORF">CDAR_251151</name>
</gene>
<keyword evidence="2" id="KW-1185">Reference proteome</keyword>
<dbReference type="Proteomes" id="UP001054837">
    <property type="component" value="Unassembled WGS sequence"/>
</dbReference>
<sequence>MKKQYSSKLYSFFIQDLTIPPNFDPLASIIVDIRATLKFIPLKLKIMTRARPASNPNLSRTLTYLIWWSHAYVSHQLQLTMLIRLCSTKKFSFQGKNMQHLK</sequence>
<accession>A0AAV4RX37</accession>
<proteinExistence type="predicted"/>
<dbReference type="EMBL" id="BPLQ01006944">
    <property type="protein sequence ID" value="GIY26458.1"/>
    <property type="molecule type" value="Genomic_DNA"/>
</dbReference>
<name>A0AAV4RX37_9ARAC</name>
<protein>
    <submittedName>
        <fullName evidence="1">Uncharacterized protein</fullName>
    </submittedName>
</protein>
<reference evidence="1 2" key="1">
    <citation type="submission" date="2021-06" db="EMBL/GenBank/DDBJ databases">
        <title>Caerostris darwini draft genome.</title>
        <authorList>
            <person name="Kono N."/>
            <person name="Arakawa K."/>
        </authorList>
    </citation>
    <scope>NUCLEOTIDE SEQUENCE [LARGE SCALE GENOMIC DNA]</scope>
</reference>
<comment type="caution">
    <text evidence="1">The sequence shown here is derived from an EMBL/GenBank/DDBJ whole genome shotgun (WGS) entry which is preliminary data.</text>
</comment>
<evidence type="ECO:0000313" key="1">
    <source>
        <dbReference type="EMBL" id="GIY26458.1"/>
    </source>
</evidence>
<dbReference type="AlphaFoldDB" id="A0AAV4RX37"/>
<evidence type="ECO:0000313" key="2">
    <source>
        <dbReference type="Proteomes" id="UP001054837"/>
    </source>
</evidence>